<dbReference type="RefSeq" id="WP_252742149.1">
    <property type="nucleotide sequence ID" value="NZ_JAMXIB010000013.1"/>
</dbReference>
<reference evidence="4 5" key="1">
    <citation type="submission" date="2022-06" db="EMBL/GenBank/DDBJ databases">
        <authorList>
            <person name="Xuan X."/>
        </authorList>
    </citation>
    <scope>NUCLEOTIDE SEQUENCE [LARGE SCALE GENOMIC DNA]</scope>
    <source>
        <strain evidence="4 5">2V75</strain>
    </source>
</reference>
<evidence type="ECO:0000313" key="4">
    <source>
        <dbReference type="EMBL" id="MCO5725777.1"/>
    </source>
</evidence>
<dbReference type="Pfam" id="PF00583">
    <property type="entry name" value="Acetyltransf_1"/>
    <property type="match status" value="1"/>
</dbReference>
<evidence type="ECO:0000259" key="3">
    <source>
        <dbReference type="PROSITE" id="PS51186"/>
    </source>
</evidence>
<organism evidence="4 5">
    <name type="scientific">Robiginitalea marina</name>
    <dbReference type="NCBI Taxonomy" id="2954105"/>
    <lineage>
        <taxon>Bacteria</taxon>
        <taxon>Pseudomonadati</taxon>
        <taxon>Bacteroidota</taxon>
        <taxon>Flavobacteriia</taxon>
        <taxon>Flavobacteriales</taxon>
        <taxon>Flavobacteriaceae</taxon>
        <taxon>Robiginitalea</taxon>
    </lineage>
</organism>
<dbReference type="InterPro" id="IPR000182">
    <property type="entry name" value="GNAT_dom"/>
</dbReference>
<name>A0ABT1B0K1_9FLAO</name>
<dbReference type="InterPro" id="IPR016181">
    <property type="entry name" value="Acyl_CoA_acyltransferase"/>
</dbReference>
<evidence type="ECO:0000256" key="2">
    <source>
        <dbReference type="ARBA" id="ARBA00023315"/>
    </source>
</evidence>
<feature type="domain" description="N-acetyltransferase" evidence="3">
    <location>
        <begin position="1"/>
        <end position="167"/>
    </location>
</feature>
<dbReference type="EMBL" id="JAMXIB010000013">
    <property type="protein sequence ID" value="MCO5725777.1"/>
    <property type="molecule type" value="Genomic_DNA"/>
</dbReference>
<dbReference type="InterPro" id="IPR050832">
    <property type="entry name" value="Bact_Acetyltransf"/>
</dbReference>
<dbReference type="CDD" id="cd04301">
    <property type="entry name" value="NAT_SF"/>
    <property type="match status" value="1"/>
</dbReference>
<dbReference type="PROSITE" id="PS51186">
    <property type="entry name" value="GNAT"/>
    <property type="match status" value="1"/>
</dbReference>
<dbReference type="SUPFAM" id="SSF55729">
    <property type="entry name" value="Acyl-CoA N-acyltransferases (Nat)"/>
    <property type="match status" value="1"/>
</dbReference>
<keyword evidence="1" id="KW-0808">Transferase</keyword>
<dbReference type="Gene3D" id="3.40.630.30">
    <property type="match status" value="1"/>
</dbReference>
<sequence>MIRQAKIRDIPDILALTDQCATALQRQGIHQWNAHYPSEHAFRSDVERAELWVLEQEGALIGTIVLSTLMDPEYRDVQWLSPDDNNRYVHRLAVHPGLQGKGFARKLMDFAEGKAAREGAVSIRLDTFSQNLRNQRFYEARGYQRLGNVFFPKQSPLPFYCYELLLSSPGEPRTNP</sequence>
<comment type="caution">
    <text evidence="4">The sequence shown here is derived from an EMBL/GenBank/DDBJ whole genome shotgun (WGS) entry which is preliminary data.</text>
</comment>
<dbReference type="PANTHER" id="PTHR43877:SF2">
    <property type="entry name" value="AMINOALKYLPHOSPHONATE N-ACETYLTRANSFERASE-RELATED"/>
    <property type="match status" value="1"/>
</dbReference>
<gene>
    <name evidence="4" type="ORF">NG653_12995</name>
</gene>
<dbReference type="Proteomes" id="UP001206312">
    <property type="component" value="Unassembled WGS sequence"/>
</dbReference>
<evidence type="ECO:0000256" key="1">
    <source>
        <dbReference type="ARBA" id="ARBA00022679"/>
    </source>
</evidence>
<dbReference type="PANTHER" id="PTHR43877">
    <property type="entry name" value="AMINOALKYLPHOSPHONATE N-ACETYLTRANSFERASE-RELATED-RELATED"/>
    <property type="match status" value="1"/>
</dbReference>
<keyword evidence="5" id="KW-1185">Reference proteome</keyword>
<protein>
    <submittedName>
        <fullName evidence="4">GNAT family N-acetyltransferase</fullName>
    </submittedName>
</protein>
<proteinExistence type="predicted"/>
<accession>A0ABT1B0K1</accession>
<evidence type="ECO:0000313" key="5">
    <source>
        <dbReference type="Proteomes" id="UP001206312"/>
    </source>
</evidence>
<keyword evidence="2" id="KW-0012">Acyltransferase</keyword>